<dbReference type="RefSeq" id="WP_182614910.1">
    <property type="nucleotide sequence ID" value="NZ_BAAATF010000005.1"/>
</dbReference>
<dbReference type="AlphaFoldDB" id="A0A7W3J700"/>
<proteinExistence type="predicted"/>
<comment type="caution">
    <text evidence="1">The sequence shown here is derived from an EMBL/GenBank/DDBJ whole genome shotgun (WGS) entry which is preliminary data.</text>
</comment>
<protein>
    <submittedName>
        <fullName evidence="1">Uncharacterized protein</fullName>
    </submittedName>
</protein>
<keyword evidence="2" id="KW-1185">Reference proteome</keyword>
<accession>A0A7W3J700</accession>
<name>A0A7W3J700_9MICO</name>
<gene>
    <name evidence="1" type="ORF">FHX71_001251</name>
</gene>
<dbReference type="Proteomes" id="UP000540568">
    <property type="component" value="Unassembled WGS sequence"/>
</dbReference>
<dbReference type="EMBL" id="JACGWV010000001">
    <property type="protein sequence ID" value="MBA8807309.1"/>
    <property type="molecule type" value="Genomic_DNA"/>
</dbReference>
<evidence type="ECO:0000313" key="1">
    <source>
        <dbReference type="EMBL" id="MBA8807309.1"/>
    </source>
</evidence>
<organism evidence="1 2">
    <name type="scientific">Promicromonospora sukumoe</name>
    <dbReference type="NCBI Taxonomy" id="88382"/>
    <lineage>
        <taxon>Bacteria</taxon>
        <taxon>Bacillati</taxon>
        <taxon>Actinomycetota</taxon>
        <taxon>Actinomycetes</taxon>
        <taxon>Micrococcales</taxon>
        <taxon>Promicromonosporaceae</taxon>
        <taxon>Promicromonospora</taxon>
    </lineage>
</organism>
<sequence length="85" mass="9675">MRTELVIIDSARKRGYADDDLLHVIANAIRVIVQSDGMTMYIGPDRAGRIMEVGTIERSGREIVAHAMRPARPKYLAEQPRRSRR</sequence>
<evidence type="ECO:0000313" key="2">
    <source>
        <dbReference type="Proteomes" id="UP000540568"/>
    </source>
</evidence>
<reference evidence="1 2" key="1">
    <citation type="submission" date="2020-07" db="EMBL/GenBank/DDBJ databases">
        <title>Sequencing the genomes of 1000 actinobacteria strains.</title>
        <authorList>
            <person name="Klenk H.-P."/>
        </authorList>
    </citation>
    <scope>NUCLEOTIDE SEQUENCE [LARGE SCALE GENOMIC DNA]</scope>
    <source>
        <strain evidence="1 2">DSM 44121</strain>
    </source>
</reference>